<sequence length="89" mass="10144">MNLTEQDKELLERQIGDSVNINRLANEKTPDELAGMAVVHTLDFRRLLGSLECVQMYLETGKISEAHKLVNEAVEFYHLVGNVRTREMA</sequence>
<protein>
    <submittedName>
        <fullName evidence="1">Uncharacterized protein</fullName>
    </submittedName>
</protein>
<proteinExistence type="predicted"/>
<evidence type="ECO:0000313" key="1">
    <source>
        <dbReference type="EMBL" id="KEQ12943.1"/>
    </source>
</evidence>
<organism evidence="1 2">
    <name type="scientific">Endozoicomonas montiporae</name>
    <dbReference type="NCBI Taxonomy" id="1027273"/>
    <lineage>
        <taxon>Bacteria</taxon>
        <taxon>Pseudomonadati</taxon>
        <taxon>Pseudomonadota</taxon>
        <taxon>Gammaproteobacteria</taxon>
        <taxon>Oceanospirillales</taxon>
        <taxon>Endozoicomonadaceae</taxon>
        <taxon>Endozoicomonas</taxon>
    </lineage>
</organism>
<gene>
    <name evidence="1" type="ORF">GZ77_21160</name>
</gene>
<dbReference type="EMBL" id="JOKG01000004">
    <property type="protein sequence ID" value="KEQ12943.1"/>
    <property type="molecule type" value="Genomic_DNA"/>
</dbReference>
<dbReference type="Proteomes" id="UP000028006">
    <property type="component" value="Unassembled WGS sequence"/>
</dbReference>
<reference evidence="1 2" key="1">
    <citation type="submission" date="2014-06" db="EMBL/GenBank/DDBJ databases">
        <title>Whole Genome Sequences of Three Symbiotic Endozoicomonas Bacteria.</title>
        <authorList>
            <person name="Neave M.J."/>
            <person name="Apprill A."/>
            <person name="Voolstra C.R."/>
        </authorList>
    </citation>
    <scope>NUCLEOTIDE SEQUENCE [LARGE SCALE GENOMIC DNA]</scope>
    <source>
        <strain evidence="1 2">LMG 24815</strain>
    </source>
</reference>
<keyword evidence="2" id="KW-1185">Reference proteome</keyword>
<comment type="caution">
    <text evidence="1">The sequence shown here is derived from an EMBL/GenBank/DDBJ whole genome shotgun (WGS) entry which is preliminary data.</text>
</comment>
<accession>A0A081N3C0</accession>
<dbReference type="RefSeq" id="WP_034878395.1">
    <property type="nucleotide sequence ID" value="NZ_JOKG01000004.1"/>
</dbReference>
<name>A0A081N3C0_9GAMM</name>
<evidence type="ECO:0000313" key="2">
    <source>
        <dbReference type="Proteomes" id="UP000028006"/>
    </source>
</evidence>
<dbReference type="AlphaFoldDB" id="A0A081N3C0"/>